<reference evidence="2 3" key="1">
    <citation type="journal article" date="2018" name="Science">
        <title>The opium poppy genome and morphinan production.</title>
        <authorList>
            <person name="Guo L."/>
            <person name="Winzer T."/>
            <person name="Yang X."/>
            <person name="Li Y."/>
            <person name="Ning Z."/>
            <person name="He Z."/>
            <person name="Teodor R."/>
            <person name="Lu Y."/>
            <person name="Bowser T.A."/>
            <person name="Graham I.A."/>
            <person name="Ye K."/>
        </authorList>
    </citation>
    <scope>NUCLEOTIDE SEQUENCE [LARGE SCALE GENOMIC DNA]</scope>
    <source>
        <strain evidence="3">cv. HN1</strain>
        <tissue evidence="2">Leaves</tissue>
    </source>
</reference>
<protein>
    <recommendedName>
        <fullName evidence="1">ELMO domain-containing protein</fullName>
    </recommendedName>
</protein>
<dbReference type="InterPro" id="IPR006816">
    <property type="entry name" value="ELMO_dom"/>
</dbReference>
<dbReference type="EMBL" id="CM010715">
    <property type="protein sequence ID" value="RZC46461.1"/>
    <property type="molecule type" value="Genomic_DNA"/>
</dbReference>
<dbReference type="InterPro" id="IPR050868">
    <property type="entry name" value="ELMO_domain-containing"/>
</dbReference>
<dbReference type="PANTHER" id="PTHR12771:SF3">
    <property type="entry name" value="ELMO_CED-12 FAMILY PROTEIN"/>
    <property type="match status" value="1"/>
</dbReference>
<dbReference type="PANTHER" id="PTHR12771">
    <property type="entry name" value="ENGULFMENT AND CELL MOTILITY"/>
    <property type="match status" value="1"/>
</dbReference>
<dbReference type="OMA" id="TWIGGIF"/>
<dbReference type="Pfam" id="PF04727">
    <property type="entry name" value="ELMO_CED12"/>
    <property type="match status" value="1"/>
</dbReference>
<feature type="domain" description="ELMO" evidence="1">
    <location>
        <begin position="159"/>
        <end position="320"/>
    </location>
</feature>
<organism evidence="2 3">
    <name type="scientific">Papaver somniferum</name>
    <name type="common">Opium poppy</name>
    <dbReference type="NCBI Taxonomy" id="3469"/>
    <lineage>
        <taxon>Eukaryota</taxon>
        <taxon>Viridiplantae</taxon>
        <taxon>Streptophyta</taxon>
        <taxon>Embryophyta</taxon>
        <taxon>Tracheophyta</taxon>
        <taxon>Spermatophyta</taxon>
        <taxon>Magnoliopsida</taxon>
        <taxon>Ranunculales</taxon>
        <taxon>Papaveraceae</taxon>
        <taxon>Papaveroideae</taxon>
        <taxon>Papaver</taxon>
    </lineage>
</organism>
<sequence>MLHHNHHHHHLFQSHSRHHHHHLQFAFSKPLKDPRSLSRKFTSGYWRWTRDLPTYFSKSKRYRISPFPVDDDETRWRQKNEEDDQAWANNLAHVVSQWSQCCTNAMVGSRSWIGALLSRSSKNRQNDKILNFCMSPLQEQRLQRLQERLQVPFDETRLDHQEALRALWRASFPDIELKGLISEQWKDMGWQGPNPSTDFRGCGFISLENLLFFARTYPASFNRLLFKRYGKRAIWEYPFAVAGINVSFMLIQMLDLCSAKPKCLPGINFIKLLSEDEEAFDVLYCIAFEMMDAQWLAMRASYMEFNEVLQVTRTQLERELSLEDIHRIQDLPAYNLLYQ</sequence>
<evidence type="ECO:0000313" key="3">
    <source>
        <dbReference type="Proteomes" id="UP000316621"/>
    </source>
</evidence>
<evidence type="ECO:0000313" key="2">
    <source>
        <dbReference type="EMBL" id="RZC46461.1"/>
    </source>
</evidence>
<dbReference type="OrthoDB" id="67155at2759"/>
<dbReference type="PROSITE" id="PS51335">
    <property type="entry name" value="ELMO"/>
    <property type="match status" value="1"/>
</dbReference>
<dbReference type="Gramene" id="RZC46461">
    <property type="protein sequence ID" value="RZC46461"/>
    <property type="gene ID" value="C5167_039407"/>
</dbReference>
<keyword evidence="3" id="KW-1185">Reference proteome</keyword>
<accession>A0A4Y7IFI9</accession>
<dbReference type="Proteomes" id="UP000316621">
    <property type="component" value="Chromosome 1"/>
</dbReference>
<evidence type="ECO:0000259" key="1">
    <source>
        <dbReference type="PROSITE" id="PS51335"/>
    </source>
</evidence>
<dbReference type="STRING" id="3469.A0A4Y7IFI9"/>
<gene>
    <name evidence="2" type="ORF">C5167_039407</name>
</gene>
<name>A0A4Y7IFI9_PAPSO</name>
<proteinExistence type="predicted"/>
<dbReference type="AlphaFoldDB" id="A0A4Y7IFI9"/>